<comment type="caution">
    <text evidence="2">The sequence shown here is derived from an EMBL/GenBank/DDBJ whole genome shotgun (WGS) entry which is preliminary data.</text>
</comment>
<reference evidence="2 3" key="1">
    <citation type="submission" date="2018-11" db="EMBL/GenBank/DDBJ databases">
        <title>Genomic Encyclopedia of Type Strains, Phase IV (KMG-IV): sequencing the most valuable type-strain genomes for metagenomic binning, comparative biology and taxonomic classification.</title>
        <authorList>
            <person name="Goeker M."/>
        </authorList>
    </citation>
    <scope>NUCLEOTIDE SEQUENCE [LARGE SCALE GENOMIC DNA]</scope>
    <source>
        <strain evidence="2 3">DSM 101684</strain>
    </source>
</reference>
<dbReference type="EMBL" id="RKQL01000001">
    <property type="protein sequence ID" value="RPE73128.1"/>
    <property type="molecule type" value="Genomic_DNA"/>
</dbReference>
<evidence type="ECO:0000256" key="1">
    <source>
        <dbReference type="SAM" id="MobiDB-lite"/>
    </source>
</evidence>
<organism evidence="2 3">
    <name type="scientific">Tibeticola sediminis</name>
    <dbReference type="NCBI Taxonomy" id="1917811"/>
    <lineage>
        <taxon>Bacteria</taxon>
        <taxon>Pseudomonadati</taxon>
        <taxon>Pseudomonadota</taxon>
        <taxon>Betaproteobacteria</taxon>
        <taxon>Burkholderiales</taxon>
        <taxon>Comamonadaceae</taxon>
        <taxon>Tibeticola</taxon>
    </lineage>
</organism>
<evidence type="ECO:0000313" key="2">
    <source>
        <dbReference type="EMBL" id="RPE73128.1"/>
    </source>
</evidence>
<dbReference type="AlphaFoldDB" id="A0A3N4USV2"/>
<keyword evidence="3" id="KW-1185">Reference proteome</keyword>
<gene>
    <name evidence="2" type="ORF">EDC62_0839</name>
</gene>
<protein>
    <submittedName>
        <fullName evidence="2">Uncharacterized protein</fullName>
    </submittedName>
</protein>
<feature type="compositionally biased region" description="Low complexity" evidence="1">
    <location>
        <begin position="189"/>
        <end position="201"/>
    </location>
</feature>
<evidence type="ECO:0000313" key="3">
    <source>
        <dbReference type="Proteomes" id="UP000272193"/>
    </source>
</evidence>
<feature type="region of interest" description="Disordered" evidence="1">
    <location>
        <begin position="189"/>
        <end position="208"/>
    </location>
</feature>
<sequence length="215" mass="24170">MKSVSHPTPVLRVPLQTDEEQTRRLLALQALFAQMCNALAPLVQQTRVWERVALHRMAYQALRQQFPAAGSQLVCNAIYAVSRTCRLVFQNPQSPFHLSRLGTRPLPLLRFGDDCPVYFDRHTLSLKGGQLSMYTLDGRMRFDLRLDPQAERRFHEEKLQEVVLTRDRDGQFALTIRFAPAFASAPAPAAAAAQPEAAPAPGRTPIPEFVQVLEP</sequence>
<name>A0A3N4USV2_9BURK</name>
<dbReference type="Proteomes" id="UP000272193">
    <property type="component" value="Unassembled WGS sequence"/>
</dbReference>
<proteinExistence type="predicted"/>
<dbReference type="OrthoDB" id="8817583at2"/>
<dbReference type="RefSeq" id="WP_124220721.1">
    <property type="nucleotide sequence ID" value="NZ_RKQL01000001.1"/>
</dbReference>
<accession>A0A3N4USV2</accession>